<protein>
    <recommendedName>
        <fullName evidence="4">Agenet-like domain-containing protein</fullName>
    </recommendedName>
</protein>
<feature type="region of interest" description="Disordered" evidence="1">
    <location>
        <begin position="146"/>
        <end position="169"/>
    </location>
</feature>
<dbReference type="AlphaFoldDB" id="A0A512H608"/>
<dbReference type="Proteomes" id="UP000321567">
    <property type="component" value="Unassembled WGS sequence"/>
</dbReference>
<comment type="caution">
    <text evidence="2">The sequence shown here is derived from an EMBL/GenBank/DDBJ whole genome shotgun (WGS) entry which is preliminary data.</text>
</comment>
<dbReference type="RefSeq" id="WP_147162953.1">
    <property type="nucleotide sequence ID" value="NZ_BJZO01000020.1"/>
</dbReference>
<dbReference type="InterPro" id="IPR016197">
    <property type="entry name" value="Chromo-like_dom_sf"/>
</dbReference>
<dbReference type="EMBL" id="BJZO01000020">
    <property type="protein sequence ID" value="GEO80906.1"/>
    <property type="molecule type" value="Genomic_DNA"/>
</dbReference>
<evidence type="ECO:0000313" key="3">
    <source>
        <dbReference type="Proteomes" id="UP000321567"/>
    </source>
</evidence>
<evidence type="ECO:0008006" key="4">
    <source>
        <dbReference type="Google" id="ProtNLM"/>
    </source>
</evidence>
<evidence type="ECO:0000256" key="1">
    <source>
        <dbReference type="SAM" id="MobiDB-lite"/>
    </source>
</evidence>
<organism evidence="2 3">
    <name type="scientific">Pararhodospirillum oryzae</name>
    <dbReference type="NCBI Taxonomy" id="478448"/>
    <lineage>
        <taxon>Bacteria</taxon>
        <taxon>Pseudomonadati</taxon>
        <taxon>Pseudomonadota</taxon>
        <taxon>Alphaproteobacteria</taxon>
        <taxon>Rhodospirillales</taxon>
        <taxon>Rhodospirillaceae</taxon>
        <taxon>Pararhodospirillum</taxon>
    </lineage>
</organism>
<sequence length="219" mass="23986">MGVVPRFLVAVLVGLSCAGCGPLYQTRYTFESPDTAEGRLCASQCVMWQQTCLLTCQQETTRCQERERDDARRDYRAYVRERESKGLKIKRTESSFYNAGHCANSACADQCAAVHRQCHETCGGTVSTTQACVAFCDQAPPVPPALPATAAPKPPPKAPDAPPSTCQPGRHAEVLWEGNWYPARILGQGTGARGCRIHYEGYESKDDETVPLGRIRYPG</sequence>
<reference evidence="2 3" key="1">
    <citation type="submission" date="2019-07" db="EMBL/GenBank/DDBJ databases">
        <title>Whole genome shotgun sequence of Rhodospirillum oryzae NBRC 107573.</title>
        <authorList>
            <person name="Hosoyama A."/>
            <person name="Uohara A."/>
            <person name="Ohji S."/>
            <person name="Ichikawa N."/>
        </authorList>
    </citation>
    <scope>NUCLEOTIDE SEQUENCE [LARGE SCALE GENOMIC DNA]</scope>
    <source>
        <strain evidence="2 3">NBRC 107573</strain>
    </source>
</reference>
<dbReference type="PROSITE" id="PS51257">
    <property type="entry name" value="PROKAR_LIPOPROTEIN"/>
    <property type="match status" value="1"/>
</dbReference>
<dbReference type="SUPFAM" id="SSF54160">
    <property type="entry name" value="Chromo domain-like"/>
    <property type="match status" value="1"/>
</dbReference>
<dbReference type="Gene3D" id="2.30.30.140">
    <property type="match status" value="1"/>
</dbReference>
<dbReference type="OrthoDB" id="326336at2"/>
<proteinExistence type="predicted"/>
<evidence type="ECO:0000313" key="2">
    <source>
        <dbReference type="EMBL" id="GEO80906.1"/>
    </source>
</evidence>
<keyword evidence="3" id="KW-1185">Reference proteome</keyword>
<feature type="compositionally biased region" description="Pro residues" evidence="1">
    <location>
        <begin position="146"/>
        <end position="162"/>
    </location>
</feature>
<name>A0A512H608_9PROT</name>
<accession>A0A512H608</accession>
<gene>
    <name evidence="2" type="ORF">ROR02_10370</name>
</gene>